<dbReference type="EMBL" id="KV878336">
    <property type="protein sequence ID" value="OJJ50963.1"/>
    <property type="molecule type" value="Genomic_DNA"/>
</dbReference>
<dbReference type="OrthoDB" id="1933717at2759"/>
<protein>
    <recommendedName>
        <fullName evidence="5">Ketoreductase (KR) domain-containing protein</fullName>
    </recommendedName>
</protein>
<dbReference type="Pfam" id="PF00106">
    <property type="entry name" value="adh_short"/>
    <property type="match status" value="1"/>
</dbReference>
<evidence type="ECO:0000313" key="4">
    <source>
        <dbReference type="Proteomes" id="UP000184188"/>
    </source>
</evidence>
<dbReference type="Proteomes" id="UP000184188">
    <property type="component" value="Unassembled WGS sequence"/>
</dbReference>
<dbReference type="InterPro" id="IPR036291">
    <property type="entry name" value="NAD(P)-bd_dom_sf"/>
</dbReference>
<dbReference type="GeneID" id="34613060"/>
<dbReference type="InterPro" id="IPR002347">
    <property type="entry name" value="SDR_fam"/>
</dbReference>
<organism evidence="3 4">
    <name type="scientific">Penicilliopsis zonata CBS 506.65</name>
    <dbReference type="NCBI Taxonomy" id="1073090"/>
    <lineage>
        <taxon>Eukaryota</taxon>
        <taxon>Fungi</taxon>
        <taxon>Dikarya</taxon>
        <taxon>Ascomycota</taxon>
        <taxon>Pezizomycotina</taxon>
        <taxon>Eurotiomycetes</taxon>
        <taxon>Eurotiomycetidae</taxon>
        <taxon>Eurotiales</taxon>
        <taxon>Aspergillaceae</taxon>
        <taxon>Penicilliopsis</taxon>
    </lineage>
</organism>
<dbReference type="SUPFAM" id="SSF51735">
    <property type="entry name" value="NAD(P)-binding Rossmann-fold domains"/>
    <property type="match status" value="1"/>
</dbReference>
<evidence type="ECO:0008006" key="5">
    <source>
        <dbReference type="Google" id="ProtNLM"/>
    </source>
</evidence>
<evidence type="ECO:0000256" key="1">
    <source>
        <dbReference type="ARBA" id="ARBA00006484"/>
    </source>
</evidence>
<dbReference type="RefSeq" id="XP_022585473.1">
    <property type="nucleotide sequence ID" value="XM_022726596.1"/>
</dbReference>
<evidence type="ECO:0000313" key="3">
    <source>
        <dbReference type="EMBL" id="OJJ50963.1"/>
    </source>
</evidence>
<comment type="similarity">
    <text evidence="1">Belongs to the short-chain dehydrogenases/reductases (SDR) family.</text>
</comment>
<dbReference type="PANTHER" id="PTHR43669">
    <property type="entry name" value="5-KETO-D-GLUCONATE 5-REDUCTASE"/>
    <property type="match status" value="1"/>
</dbReference>
<dbReference type="GO" id="GO:0016491">
    <property type="term" value="F:oxidoreductase activity"/>
    <property type="evidence" value="ECO:0007669"/>
    <property type="project" value="UniProtKB-KW"/>
</dbReference>
<evidence type="ECO:0000256" key="2">
    <source>
        <dbReference type="ARBA" id="ARBA00023002"/>
    </source>
</evidence>
<dbReference type="VEuPathDB" id="FungiDB:ASPZODRAFT_162856"/>
<keyword evidence="4" id="KW-1185">Reference proteome</keyword>
<dbReference type="STRING" id="1073090.A0A1L9SV72"/>
<accession>A0A1L9SV72</accession>
<name>A0A1L9SV72_9EURO</name>
<dbReference type="Gene3D" id="3.40.50.720">
    <property type="entry name" value="NAD(P)-binding Rossmann-like Domain"/>
    <property type="match status" value="1"/>
</dbReference>
<dbReference type="PRINTS" id="PR00081">
    <property type="entry name" value="GDHRDH"/>
</dbReference>
<keyword evidence="2" id="KW-0560">Oxidoreductase</keyword>
<dbReference type="CDD" id="cd05233">
    <property type="entry name" value="SDR_c"/>
    <property type="match status" value="1"/>
</dbReference>
<reference evidence="4" key="1">
    <citation type="journal article" date="2017" name="Genome Biol.">
        <title>Comparative genomics reveals high biological diversity and specific adaptations in the industrially and medically important fungal genus Aspergillus.</title>
        <authorList>
            <person name="de Vries R.P."/>
            <person name="Riley R."/>
            <person name="Wiebenga A."/>
            <person name="Aguilar-Osorio G."/>
            <person name="Amillis S."/>
            <person name="Uchima C.A."/>
            <person name="Anderluh G."/>
            <person name="Asadollahi M."/>
            <person name="Askin M."/>
            <person name="Barry K."/>
            <person name="Battaglia E."/>
            <person name="Bayram O."/>
            <person name="Benocci T."/>
            <person name="Braus-Stromeyer S.A."/>
            <person name="Caldana C."/>
            <person name="Canovas D."/>
            <person name="Cerqueira G.C."/>
            <person name="Chen F."/>
            <person name="Chen W."/>
            <person name="Choi C."/>
            <person name="Clum A."/>
            <person name="Dos Santos R.A."/>
            <person name="Damasio A.R."/>
            <person name="Diallinas G."/>
            <person name="Emri T."/>
            <person name="Fekete E."/>
            <person name="Flipphi M."/>
            <person name="Freyberg S."/>
            <person name="Gallo A."/>
            <person name="Gournas C."/>
            <person name="Habgood R."/>
            <person name="Hainaut M."/>
            <person name="Harispe M.L."/>
            <person name="Henrissat B."/>
            <person name="Hilden K.S."/>
            <person name="Hope R."/>
            <person name="Hossain A."/>
            <person name="Karabika E."/>
            <person name="Karaffa L."/>
            <person name="Karanyi Z."/>
            <person name="Krasevec N."/>
            <person name="Kuo A."/>
            <person name="Kusch H."/>
            <person name="LaButti K."/>
            <person name="Lagendijk E.L."/>
            <person name="Lapidus A."/>
            <person name="Levasseur A."/>
            <person name="Lindquist E."/>
            <person name="Lipzen A."/>
            <person name="Logrieco A.F."/>
            <person name="MacCabe A."/>
            <person name="Maekelae M.R."/>
            <person name="Malavazi I."/>
            <person name="Melin P."/>
            <person name="Meyer V."/>
            <person name="Mielnichuk N."/>
            <person name="Miskei M."/>
            <person name="Molnar A.P."/>
            <person name="Mule G."/>
            <person name="Ngan C.Y."/>
            <person name="Orejas M."/>
            <person name="Orosz E."/>
            <person name="Ouedraogo J.P."/>
            <person name="Overkamp K.M."/>
            <person name="Park H.-S."/>
            <person name="Perrone G."/>
            <person name="Piumi F."/>
            <person name="Punt P.J."/>
            <person name="Ram A.F."/>
            <person name="Ramon A."/>
            <person name="Rauscher S."/>
            <person name="Record E."/>
            <person name="Riano-Pachon D.M."/>
            <person name="Robert V."/>
            <person name="Roehrig J."/>
            <person name="Ruller R."/>
            <person name="Salamov A."/>
            <person name="Salih N.S."/>
            <person name="Samson R.A."/>
            <person name="Sandor E."/>
            <person name="Sanguinetti M."/>
            <person name="Schuetze T."/>
            <person name="Sepcic K."/>
            <person name="Shelest E."/>
            <person name="Sherlock G."/>
            <person name="Sophianopoulou V."/>
            <person name="Squina F.M."/>
            <person name="Sun H."/>
            <person name="Susca A."/>
            <person name="Todd R.B."/>
            <person name="Tsang A."/>
            <person name="Unkles S.E."/>
            <person name="van de Wiele N."/>
            <person name="van Rossen-Uffink D."/>
            <person name="Oliveira J.V."/>
            <person name="Vesth T.C."/>
            <person name="Visser J."/>
            <person name="Yu J.-H."/>
            <person name="Zhou M."/>
            <person name="Andersen M.R."/>
            <person name="Archer D.B."/>
            <person name="Baker S.E."/>
            <person name="Benoit I."/>
            <person name="Brakhage A.A."/>
            <person name="Braus G.H."/>
            <person name="Fischer R."/>
            <person name="Frisvad J.C."/>
            <person name="Goldman G.H."/>
            <person name="Houbraken J."/>
            <person name="Oakley B."/>
            <person name="Pocsi I."/>
            <person name="Scazzocchio C."/>
            <person name="Seiboth B."/>
            <person name="vanKuyk P.A."/>
            <person name="Wortman J."/>
            <person name="Dyer P.S."/>
            <person name="Grigoriev I.V."/>
        </authorList>
    </citation>
    <scope>NUCLEOTIDE SEQUENCE [LARGE SCALE GENOMIC DNA]</scope>
    <source>
        <strain evidence="4">CBS 506.65</strain>
    </source>
</reference>
<dbReference type="AlphaFoldDB" id="A0A1L9SV72"/>
<sequence length="357" mass="38977">MTATPSQRNAPDIRQFVATLHSTPYPAIDPALVKLPSPYVVCIIGGGGAAGGGLARAYARAGASGIILAARNRQRLEEAAKEIRSIAPNAKVVVAGCDIASDTSLGELATTTRTEFNGRLDVVVANAGYSGLIIADVLQETAEDCETAFNVNTIGTFNAARHFLPLLLATKSGAKSFLAICSMAAPMVAGPMAHTHYCVSKAAQARIIEMIYEQYAGQGLFCASVHPGGLKSEFAKAMPEDMLHLLTEHPDLVGAFCLWLTKPEAWRQKKALNGRFLSCKWDVNELEGRFDEILDKDLLRLRFAVKYQKLPTNNLLTSYGYYKVYADLLQTTRLYCKFQPFGRCTEYYSEVNFIDTE</sequence>
<gene>
    <name evidence="3" type="ORF">ASPZODRAFT_162856</name>
</gene>
<dbReference type="PANTHER" id="PTHR43669:SF3">
    <property type="entry name" value="ALCOHOL DEHYDROGENASE, PUTATIVE (AFU_ORTHOLOGUE AFUA_3G03445)-RELATED"/>
    <property type="match status" value="1"/>
</dbReference>
<proteinExistence type="inferred from homology"/>